<evidence type="ECO:0000256" key="1">
    <source>
        <dbReference type="SAM" id="MobiDB-lite"/>
    </source>
</evidence>
<dbReference type="OrthoDB" id="4903265at2759"/>
<feature type="compositionally biased region" description="Basic and acidic residues" evidence="1">
    <location>
        <begin position="171"/>
        <end position="190"/>
    </location>
</feature>
<name>A0A2C5ZQD1_9HYPO</name>
<proteinExistence type="predicted"/>
<evidence type="ECO:0008006" key="4">
    <source>
        <dbReference type="Google" id="ProtNLM"/>
    </source>
</evidence>
<dbReference type="PANTHER" id="PTHR47718">
    <property type="entry name" value="OS01G0519700 PROTEIN"/>
    <property type="match status" value="1"/>
</dbReference>
<evidence type="ECO:0000313" key="3">
    <source>
        <dbReference type="Proteomes" id="UP000224854"/>
    </source>
</evidence>
<dbReference type="AlphaFoldDB" id="A0A2C5ZQD1"/>
<organism evidence="2 3">
    <name type="scientific">Ophiocordyceps australis</name>
    <dbReference type="NCBI Taxonomy" id="1399860"/>
    <lineage>
        <taxon>Eukaryota</taxon>
        <taxon>Fungi</taxon>
        <taxon>Dikarya</taxon>
        <taxon>Ascomycota</taxon>
        <taxon>Pezizomycotina</taxon>
        <taxon>Sordariomycetes</taxon>
        <taxon>Hypocreomycetidae</taxon>
        <taxon>Hypocreales</taxon>
        <taxon>Ophiocordycipitaceae</taxon>
        <taxon>Ophiocordyceps</taxon>
    </lineage>
</organism>
<dbReference type="PANTHER" id="PTHR47718:SF3">
    <property type="entry name" value="PROTEIN FAR1-RELATED SEQUENCE 5-LIKE"/>
    <property type="match status" value="1"/>
</dbReference>
<gene>
    <name evidence="2" type="ORF">CDD82_7279</name>
</gene>
<keyword evidence="3" id="KW-1185">Reference proteome</keyword>
<accession>A0A2C5ZQD1</accession>
<dbReference type="Proteomes" id="UP000224854">
    <property type="component" value="Unassembled WGS sequence"/>
</dbReference>
<dbReference type="EMBL" id="NJEU01000083">
    <property type="protein sequence ID" value="PHH82023.1"/>
    <property type="molecule type" value="Genomic_DNA"/>
</dbReference>
<comment type="caution">
    <text evidence="2">The sequence shown here is derived from an EMBL/GenBank/DDBJ whole genome shotgun (WGS) entry which is preliminary data.</text>
</comment>
<evidence type="ECO:0000313" key="2">
    <source>
        <dbReference type="EMBL" id="PHH82023.1"/>
    </source>
</evidence>
<protein>
    <recommendedName>
        <fullName evidence="4">FAR1 domain-containing protein</fullName>
    </recommendedName>
</protein>
<reference evidence="2 3" key="1">
    <citation type="submission" date="2017-06" db="EMBL/GenBank/DDBJ databases">
        <title>Ant-infecting Ophiocordyceps genomes reveal a high diversity of potential behavioral manipulation genes and a possible major role for enterotoxins.</title>
        <authorList>
            <person name="De Bekker C."/>
            <person name="Evans H.C."/>
            <person name="Brachmann A."/>
            <person name="Hughes D.P."/>
        </authorList>
    </citation>
    <scope>NUCLEOTIDE SEQUENCE [LARGE SCALE GENOMIC DNA]</scope>
    <source>
        <strain evidence="2 3">1348a</strain>
    </source>
</reference>
<sequence>MNHYNADCQVFPSPPPTTLFDSMEAVYNFLQAFYREHGVCLVKKSPSNYREIDGVKKPTYCNLMCDRGEKRPPRGAGIRASTTAKKGCPFHLVISSSRATDFKKWQFRIVNGQHNHEPSPDASSHAVFRRRTPQQRNLIARLSKHRGLPPREIVNILREVAEGSQENPCFRPKDIYNDRQRARREALNGS</sequence>
<feature type="region of interest" description="Disordered" evidence="1">
    <location>
        <begin position="164"/>
        <end position="190"/>
    </location>
</feature>